<dbReference type="PANTHER" id="PTHR13847:SF289">
    <property type="entry name" value="GLYCINE OXIDASE"/>
    <property type="match status" value="1"/>
</dbReference>
<dbReference type="AlphaFoldDB" id="A0A6J5KD27"/>
<reference evidence="3 4" key="1">
    <citation type="submission" date="2020-04" db="EMBL/GenBank/DDBJ databases">
        <authorList>
            <person name="De Canck E."/>
        </authorList>
    </citation>
    <scope>NUCLEOTIDE SEQUENCE [LARGE SCALE GENOMIC DNA]</scope>
    <source>
        <strain evidence="3 4">LMG 9964</strain>
    </source>
</reference>
<gene>
    <name evidence="3" type="primary">dadA1_4</name>
    <name evidence="3" type="ORF">LMG9964_05566</name>
</gene>
<dbReference type="Proteomes" id="UP000494102">
    <property type="component" value="Unassembled WGS sequence"/>
</dbReference>
<protein>
    <submittedName>
        <fullName evidence="3">D-amino acid dehydrogenase 1</fullName>
        <ecNumber evidence="3">1.4.99.-</ecNumber>
    </submittedName>
</protein>
<dbReference type="InterPro" id="IPR006076">
    <property type="entry name" value="FAD-dep_OxRdtase"/>
</dbReference>
<dbReference type="Pfam" id="PF01266">
    <property type="entry name" value="DAO"/>
    <property type="match status" value="1"/>
</dbReference>
<sequence length="418" mass="46035">MSTKDCGRGSIGIIGAGIVGVSVALTLQREGWNVTIIDGLPPGSGASFGNQCMISPDLCVPMSIPGMLRKVPRWLSDPLGPLAIKPSYFPRVAPWLLEWSRAGRFDRVLARSDAMRSLHNGAFDAYRELLGVREFSKHIRTEGQVCYWEGKEPPEEQPVQDVLWERHGVVAEDLPLEDLYHYVPSLTRDVSKAIILPKNGHTTNPQRLVLKIAQLFEEAGGAIKQENVLKIIPESEGYRLVTGIANHRFSQVVVAAGAWSQRLLAPLGYRLPLETERGYHVTIEHPNVELPTVPILCLNRPAGISPLDGSIRATGSIEFAGLDAPMNEKRADVQIRRTEQMLPGLKIKDYSIWMGHRPSFPDNLPVIDRAPNHRGLFFAFGHSHSGMTSAPATGRHIAALIGGRESHINLAPFSASRF</sequence>
<dbReference type="RefSeq" id="WP_015004664.1">
    <property type="nucleotide sequence ID" value="NZ_CADILN010000010.1"/>
</dbReference>
<evidence type="ECO:0000313" key="3">
    <source>
        <dbReference type="EMBL" id="CAB4051886.1"/>
    </source>
</evidence>
<evidence type="ECO:0000313" key="4">
    <source>
        <dbReference type="Proteomes" id="UP000494102"/>
    </source>
</evidence>
<dbReference type="Gene3D" id="3.30.9.10">
    <property type="entry name" value="D-Amino Acid Oxidase, subunit A, domain 2"/>
    <property type="match status" value="1"/>
</dbReference>
<evidence type="ECO:0000256" key="1">
    <source>
        <dbReference type="ARBA" id="ARBA00023002"/>
    </source>
</evidence>
<dbReference type="EMBL" id="CADILN010000010">
    <property type="protein sequence ID" value="CAB4051886.1"/>
    <property type="molecule type" value="Genomic_DNA"/>
</dbReference>
<dbReference type="GeneID" id="84319837"/>
<dbReference type="Gene3D" id="3.50.50.60">
    <property type="entry name" value="FAD/NAD(P)-binding domain"/>
    <property type="match status" value="2"/>
</dbReference>
<accession>A0A6J5KD27</accession>
<dbReference type="SUPFAM" id="SSF54373">
    <property type="entry name" value="FAD-linked reductases, C-terminal domain"/>
    <property type="match status" value="1"/>
</dbReference>
<dbReference type="InterPro" id="IPR036188">
    <property type="entry name" value="FAD/NAD-bd_sf"/>
</dbReference>
<organism evidence="3 4">
    <name type="scientific">Paraburkholderia phenoliruptrix</name>
    <dbReference type="NCBI Taxonomy" id="252970"/>
    <lineage>
        <taxon>Bacteria</taxon>
        <taxon>Pseudomonadati</taxon>
        <taxon>Pseudomonadota</taxon>
        <taxon>Betaproteobacteria</taxon>
        <taxon>Burkholderiales</taxon>
        <taxon>Burkholderiaceae</taxon>
        <taxon>Paraburkholderia</taxon>
    </lineage>
</organism>
<dbReference type="GO" id="GO:0016491">
    <property type="term" value="F:oxidoreductase activity"/>
    <property type="evidence" value="ECO:0007669"/>
    <property type="project" value="UniProtKB-KW"/>
</dbReference>
<dbReference type="SUPFAM" id="SSF51905">
    <property type="entry name" value="FAD/NAD(P)-binding domain"/>
    <property type="match status" value="1"/>
</dbReference>
<dbReference type="PANTHER" id="PTHR13847">
    <property type="entry name" value="SARCOSINE DEHYDROGENASE-RELATED"/>
    <property type="match status" value="1"/>
</dbReference>
<proteinExistence type="predicted"/>
<keyword evidence="1 3" id="KW-0560">Oxidoreductase</keyword>
<dbReference type="EC" id="1.4.99.-" evidence="3"/>
<feature type="domain" description="FAD dependent oxidoreductase" evidence="2">
    <location>
        <begin position="11"/>
        <end position="400"/>
    </location>
</feature>
<dbReference type="GO" id="GO:0005737">
    <property type="term" value="C:cytoplasm"/>
    <property type="evidence" value="ECO:0007669"/>
    <property type="project" value="TreeGrafter"/>
</dbReference>
<name>A0A6J5KD27_9BURK</name>
<evidence type="ECO:0000259" key="2">
    <source>
        <dbReference type="Pfam" id="PF01266"/>
    </source>
</evidence>